<comment type="caution">
    <text evidence="1">The sequence shown here is derived from an EMBL/GenBank/DDBJ whole genome shotgun (WGS) entry which is preliminary data.</text>
</comment>
<gene>
    <name evidence="1" type="ORF">HPP92_006235</name>
</gene>
<proteinExistence type="predicted"/>
<name>A0A835RV69_VANPL</name>
<accession>A0A835RV69</accession>
<protein>
    <submittedName>
        <fullName evidence="1">Uncharacterized protein</fullName>
    </submittedName>
</protein>
<sequence>MGRRVLRRVLGTCGVLVSSGALGTSHMSSCFRRVCDFGVLLEGKTNLSHDGLNPAHIPYWWVNNPTIGEFYFTMIERADIEGSKSNIAMDAWLPQASYPCGCSRFIPSRHASSALVYKRLRKSEMVDGLFTLETDAVMSMTGMESTFDHPVFKVLQGCNRHMRCSSNHLALPPTEQFLRPIGC</sequence>
<dbReference type="EMBL" id="JADCNM010000002">
    <property type="protein sequence ID" value="KAG0495241.1"/>
    <property type="molecule type" value="Genomic_DNA"/>
</dbReference>
<dbReference type="OrthoDB" id="724546at2759"/>
<dbReference type="AlphaFoldDB" id="A0A835RV69"/>
<evidence type="ECO:0000313" key="2">
    <source>
        <dbReference type="Proteomes" id="UP000639772"/>
    </source>
</evidence>
<organism evidence="1 2">
    <name type="scientific">Vanilla planifolia</name>
    <name type="common">Vanilla</name>
    <dbReference type="NCBI Taxonomy" id="51239"/>
    <lineage>
        <taxon>Eukaryota</taxon>
        <taxon>Viridiplantae</taxon>
        <taxon>Streptophyta</taxon>
        <taxon>Embryophyta</taxon>
        <taxon>Tracheophyta</taxon>
        <taxon>Spermatophyta</taxon>
        <taxon>Magnoliopsida</taxon>
        <taxon>Liliopsida</taxon>
        <taxon>Asparagales</taxon>
        <taxon>Orchidaceae</taxon>
        <taxon>Vanilloideae</taxon>
        <taxon>Vanilleae</taxon>
        <taxon>Vanilla</taxon>
    </lineage>
</organism>
<reference evidence="1 2" key="1">
    <citation type="journal article" date="2020" name="Nat. Food">
        <title>A phased Vanilla planifolia genome enables genetic improvement of flavour and production.</title>
        <authorList>
            <person name="Hasing T."/>
            <person name="Tang H."/>
            <person name="Brym M."/>
            <person name="Khazi F."/>
            <person name="Huang T."/>
            <person name="Chambers A.H."/>
        </authorList>
    </citation>
    <scope>NUCLEOTIDE SEQUENCE [LARGE SCALE GENOMIC DNA]</scope>
    <source>
        <tissue evidence="1">Leaf</tissue>
    </source>
</reference>
<dbReference type="Proteomes" id="UP000639772">
    <property type="component" value="Unassembled WGS sequence"/>
</dbReference>
<evidence type="ECO:0000313" key="1">
    <source>
        <dbReference type="EMBL" id="KAG0495241.1"/>
    </source>
</evidence>
<dbReference type="PANTHER" id="PTHR33047">
    <property type="entry name" value="PROTEIN TAR1"/>
    <property type="match status" value="1"/>
</dbReference>
<dbReference type="InterPro" id="IPR052997">
    <property type="entry name" value="RRT15-like"/>
</dbReference>
<dbReference type="PANTHER" id="PTHR33047:SF8">
    <property type="entry name" value="REGULATOR OF RDNA TRANSCRIPTION PROTEIN 15"/>
    <property type="match status" value="1"/>
</dbReference>